<dbReference type="InterPro" id="IPR027417">
    <property type="entry name" value="P-loop_NTPase"/>
</dbReference>
<protein>
    <submittedName>
        <fullName evidence="2">Nucleoside triphosphate hydrolase</fullName>
    </submittedName>
</protein>
<dbReference type="GO" id="GO:0016787">
    <property type="term" value="F:hydrolase activity"/>
    <property type="evidence" value="ECO:0007669"/>
    <property type="project" value="UniProtKB-KW"/>
</dbReference>
<dbReference type="RefSeq" id="WP_133283155.1">
    <property type="nucleotide sequence ID" value="NZ_SMSI01000001.1"/>
</dbReference>
<sequence length="214" mass="23329">MQTTSVTIENLSELANTIRMRAIGAERFIVAIAGPPGAGKSTLVDELRDKLSSAHGSVPVVPMDGFHLDNAILTGRGHLPRKGAPFTFDVAGYRALVERLRNDRDSDVMVPLFDRDLDLARAGAGVVPAGSPIVLTEGNYLLLDEAPWSSLAPLFDLTVMIETDRKTLEDRLVRRWLAHGHDADAAKARAQGNDMINADLVLTRSRPADIVWRN</sequence>
<reference evidence="2 3" key="1">
    <citation type="journal article" date="2013" name="Int. J. Syst. Evol. Microbiol.">
        <title>Hoeflea suaedae sp. nov., an endophytic bacterium isolated from the root of the halophyte Suaeda maritima.</title>
        <authorList>
            <person name="Chung E.J."/>
            <person name="Park J.A."/>
            <person name="Pramanik P."/>
            <person name="Bibi F."/>
            <person name="Jeon C.O."/>
            <person name="Chung Y.R."/>
        </authorList>
    </citation>
    <scope>NUCLEOTIDE SEQUENCE [LARGE SCALE GENOMIC DNA]</scope>
    <source>
        <strain evidence="2 3">YC6898</strain>
    </source>
</reference>
<dbReference type="AlphaFoldDB" id="A0A4R5PMS5"/>
<organism evidence="2 3">
    <name type="scientific">Pseudohoeflea suaedae</name>
    <dbReference type="NCBI Taxonomy" id="877384"/>
    <lineage>
        <taxon>Bacteria</taxon>
        <taxon>Pseudomonadati</taxon>
        <taxon>Pseudomonadota</taxon>
        <taxon>Alphaproteobacteria</taxon>
        <taxon>Hyphomicrobiales</taxon>
        <taxon>Rhizobiaceae</taxon>
        <taxon>Pseudohoeflea</taxon>
    </lineage>
</organism>
<keyword evidence="2" id="KW-0378">Hydrolase</keyword>
<dbReference type="NCBIfam" id="NF006746">
    <property type="entry name" value="PRK09270.1-5"/>
    <property type="match status" value="1"/>
</dbReference>
<dbReference type="Proteomes" id="UP000295131">
    <property type="component" value="Unassembled WGS sequence"/>
</dbReference>
<dbReference type="Gene3D" id="3.40.50.300">
    <property type="entry name" value="P-loop containing nucleotide triphosphate hydrolases"/>
    <property type="match status" value="2"/>
</dbReference>
<keyword evidence="3" id="KW-1185">Reference proteome</keyword>
<evidence type="ECO:0000259" key="1">
    <source>
        <dbReference type="Pfam" id="PF00485"/>
    </source>
</evidence>
<dbReference type="Pfam" id="PF00485">
    <property type="entry name" value="PRK"/>
    <property type="match status" value="1"/>
</dbReference>
<evidence type="ECO:0000313" key="3">
    <source>
        <dbReference type="Proteomes" id="UP000295131"/>
    </source>
</evidence>
<feature type="domain" description="Phosphoribulokinase/uridine kinase" evidence="1">
    <location>
        <begin position="29"/>
        <end position="189"/>
    </location>
</feature>
<dbReference type="GO" id="GO:0005524">
    <property type="term" value="F:ATP binding"/>
    <property type="evidence" value="ECO:0007669"/>
    <property type="project" value="InterPro"/>
</dbReference>
<gene>
    <name evidence="2" type="ORF">E2A64_04180</name>
</gene>
<name>A0A4R5PMS5_9HYPH</name>
<dbReference type="GO" id="GO:0016301">
    <property type="term" value="F:kinase activity"/>
    <property type="evidence" value="ECO:0007669"/>
    <property type="project" value="InterPro"/>
</dbReference>
<dbReference type="EMBL" id="SMSI01000001">
    <property type="protein sequence ID" value="TDH38320.1"/>
    <property type="molecule type" value="Genomic_DNA"/>
</dbReference>
<proteinExistence type="predicted"/>
<dbReference type="PANTHER" id="PTHR10285">
    <property type="entry name" value="URIDINE KINASE"/>
    <property type="match status" value="1"/>
</dbReference>
<dbReference type="OrthoDB" id="3192509at2"/>
<evidence type="ECO:0000313" key="2">
    <source>
        <dbReference type="EMBL" id="TDH38320.1"/>
    </source>
</evidence>
<comment type="caution">
    <text evidence="2">The sequence shown here is derived from an EMBL/GenBank/DDBJ whole genome shotgun (WGS) entry which is preliminary data.</text>
</comment>
<dbReference type="InterPro" id="IPR006083">
    <property type="entry name" value="PRK/URK"/>
</dbReference>
<accession>A0A4R5PMS5</accession>
<dbReference type="SUPFAM" id="SSF52540">
    <property type="entry name" value="P-loop containing nucleoside triphosphate hydrolases"/>
    <property type="match status" value="1"/>
</dbReference>